<feature type="domain" description="Helix-turn-helix" evidence="1">
    <location>
        <begin position="31"/>
        <end position="75"/>
    </location>
</feature>
<protein>
    <submittedName>
        <fullName evidence="2">Helix-turn-helix domain-containing protein</fullName>
    </submittedName>
</protein>
<organism evidence="2 3">
    <name type="scientific">Zhenhengia yiwuensis</name>
    <dbReference type="NCBI Taxonomy" id="2763666"/>
    <lineage>
        <taxon>Bacteria</taxon>
        <taxon>Bacillati</taxon>
        <taxon>Bacillota</taxon>
        <taxon>Clostridia</taxon>
        <taxon>Lachnospirales</taxon>
        <taxon>Lachnospiraceae</taxon>
        <taxon>Zhenhengia</taxon>
    </lineage>
</organism>
<keyword evidence="3" id="KW-1185">Reference proteome</keyword>
<dbReference type="AlphaFoldDB" id="A0A926ELG5"/>
<dbReference type="NCBIfam" id="TIGR01764">
    <property type="entry name" value="excise"/>
    <property type="match status" value="1"/>
</dbReference>
<name>A0A926ELG5_9FIRM</name>
<comment type="caution">
    <text evidence="2">The sequence shown here is derived from an EMBL/GenBank/DDBJ whole genome shotgun (WGS) entry which is preliminary data.</text>
</comment>
<sequence>MTNKELQNVVHELIGRVEELEKRTLGLNKALYSVQEVAEILGVTREAVYCMIKRGELPAIKFGTTKIRAVDIAEVMGYGV</sequence>
<reference evidence="2" key="1">
    <citation type="submission" date="2020-08" db="EMBL/GenBank/DDBJ databases">
        <title>Genome public.</title>
        <authorList>
            <person name="Liu C."/>
            <person name="Sun Q."/>
        </authorList>
    </citation>
    <scope>NUCLEOTIDE SEQUENCE</scope>
    <source>
        <strain evidence="2">NSJ-12</strain>
    </source>
</reference>
<evidence type="ECO:0000259" key="1">
    <source>
        <dbReference type="Pfam" id="PF12728"/>
    </source>
</evidence>
<dbReference type="SUPFAM" id="SSF46955">
    <property type="entry name" value="Putative DNA-binding domain"/>
    <property type="match status" value="1"/>
</dbReference>
<accession>A0A926ELG5</accession>
<dbReference type="EMBL" id="JACRSY010000018">
    <property type="protein sequence ID" value="MBC8580218.1"/>
    <property type="molecule type" value="Genomic_DNA"/>
</dbReference>
<dbReference type="RefSeq" id="WP_249333090.1">
    <property type="nucleotide sequence ID" value="NZ_JACRSY010000018.1"/>
</dbReference>
<dbReference type="InterPro" id="IPR009061">
    <property type="entry name" value="DNA-bd_dom_put_sf"/>
</dbReference>
<dbReference type="Proteomes" id="UP000655830">
    <property type="component" value="Unassembled WGS sequence"/>
</dbReference>
<evidence type="ECO:0000313" key="3">
    <source>
        <dbReference type="Proteomes" id="UP000655830"/>
    </source>
</evidence>
<dbReference type="GO" id="GO:0003677">
    <property type="term" value="F:DNA binding"/>
    <property type="evidence" value="ECO:0007669"/>
    <property type="project" value="InterPro"/>
</dbReference>
<dbReference type="InterPro" id="IPR041657">
    <property type="entry name" value="HTH_17"/>
</dbReference>
<gene>
    <name evidence="2" type="ORF">H8718_11850</name>
</gene>
<evidence type="ECO:0000313" key="2">
    <source>
        <dbReference type="EMBL" id="MBC8580218.1"/>
    </source>
</evidence>
<dbReference type="Pfam" id="PF12728">
    <property type="entry name" value="HTH_17"/>
    <property type="match status" value="1"/>
</dbReference>
<proteinExistence type="predicted"/>
<dbReference type="InterPro" id="IPR010093">
    <property type="entry name" value="SinI_DNA-bd"/>
</dbReference>